<sequence length="126" mass="12986">MAAVAALGGSAAAAEDPLAGYRWTSRVLVLAAGDAGDPKLAAQREALASARAGAAERDLVTLEAVGPGERAGALRRHLGLSGEGFRAVLVGKDGGAKLTSDEPIPPQRLFATIDAMPMRREEAKRR</sequence>
<dbReference type="InterPro" id="IPR025232">
    <property type="entry name" value="DUF4174"/>
</dbReference>
<evidence type="ECO:0000259" key="2">
    <source>
        <dbReference type="Pfam" id="PF13778"/>
    </source>
</evidence>
<keyword evidence="4" id="KW-1185">Reference proteome</keyword>
<feature type="domain" description="DUF4174" evidence="2">
    <location>
        <begin position="17"/>
        <end position="122"/>
    </location>
</feature>
<evidence type="ECO:0000313" key="4">
    <source>
        <dbReference type="Proteomes" id="UP001596237"/>
    </source>
</evidence>
<name>A0ABW1WN34_9HYPH</name>
<comment type="caution">
    <text evidence="3">The sequence shown here is derived from an EMBL/GenBank/DDBJ whole genome shotgun (WGS) entry which is preliminary data.</text>
</comment>
<dbReference type="EMBL" id="JBHSTT010000014">
    <property type="protein sequence ID" value="MFC6388654.1"/>
    <property type="molecule type" value="Genomic_DNA"/>
</dbReference>
<proteinExistence type="predicted"/>
<dbReference type="RefSeq" id="WP_009864203.1">
    <property type="nucleotide sequence ID" value="NZ_JBHSTT010000014.1"/>
</dbReference>
<accession>A0ABW1WN34</accession>
<reference evidence="4" key="1">
    <citation type="journal article" date="2019" name="Int. J. Syst. Evol. Microbiol.">
        <title>The Global Catalogue of Microorganisms (GCM) 10K type strain sequencing project: providing services to taxonomists for standard genome sequencing and annotation.</title>
        <authorList>
            <consortium name="The Broad Institute Genomics Platform"/>
            <consortium name="The Broad Institute Genome Sequencing Center for Infectious Disease"/>
            <person name="Wu L."/>
            <person name="Ma J."/>
        </authorList>
    </citation>
    <scope>NUCLEOTIDE SEQUENCE [LARGE SCALE GENOMIC DNA]</scope>
    <source>
        <strain evidence="4">CCUG 36916</strain>
    </source>
</reference>
<dbReference type="Proteomes" id="UP001596237">
    <property type="component" value="Unassembled WGS sequence"/>
</dbReference>
<keyword evidence="1" id="KW-0732">Signal</keyword>
<gene>
    <name evidence="3" type="ORF">ACFQDP_04675</name>
</gene>
<organism evidence="3 4">
    <name type="scientific">Methylorubrum zatmanii</name>
    <dbReference type="NCBI Taxonomy" id="29429"/>
    <lineage>
        <taxon>Bacteria</taxon>
        <taxon>Pseudomonadati</taxon>
        <taxon>Pseudomonadota</taxon>
        <taxon>Alphaproteobacteria</taxon>
        <taxon>Hyphomicrobiales</taxon>
        <taxon>Methylobacteriaceae</taxon>
        <taxon>Methylorubrum</taxon>
    </lineage>
</organism>
<evidence type="ECO:0000256" key="1">
    <source>
        <dbReference type="ARBA" id="ARBA00022729"/>
    </source>
</evidence>
<evidence type="ECO:0000313" key="3">
    <source>
        <dbReference type="EMBL" id="MFC6388654.1"/>
    </source>
</evidence>
<protein>
    <submittedName>
        <fullName evidence="3">DUF4174 domain-containing protein</fullName>
    </submittedName>
</protein>
<dbReference type="Pfam" id="PF13778">
    <property type="entry name" value="DUF4174"/>
    <property type="match status" value="1"/>
</dbReference>